<organism evidence="2 3">
    <name type="scientific">Streptomyces caelestis</name>
    <dbReference type="NCBI Taxonomy" id="36816"/>
    <lineage>
        <taxon>Bacteria</taxon>
        <taxon>Bacillati</taxon>
        <taxon>Actinomycetota</taxon>
        <taxon>Actinomycetes</taxon>
        <taxon>Kitasatosporales</taxon>
        <taxon>Streptomycetaceae</taxon>
        <taxon>Streptomyces</taxon>
    </lineage>
</organism>
<dbReference type="SMART" id="SM00382">
    <property type="entry name" value="AAA"/>
    <property type="match status" value="1"/>
</dbReference>
<dbReference type="Gene3D" id="3.40.50.300">
    <property type="entry name" value="P-loop containing nucleotide triphosphate hydrolases"/>
    <property type="match status" value="1"/>
</dbReference>
<proteinExistence type="predicted"/>
<keyword evidence="3" id="KW-1185">Reference proteome</keyword>
<evidence type="ECO:0000259" key="1">
    <source>
        <dbReference type="PROSITE" id="PS50837"/>
    </source>
</evidence>
<dbReference type="SUPFAM" id="SSF48371">
    <property type="entry name" value="ARM repeat"/>
    <property type="match status" value="1"/>
</dbReference>
<evidence type="ECO:0000313" key="3">
    <source>
        <dbReference type="Proteomes" id="UP000590647"/>
    </source>
</evidence>
<dbReference type="RefSeq" id="WP_184984750.1">
    <property type="nucleotide sequence ID" value="NZ_JACHNE010000001.1"/>
</dbReference>
<dbReference type="Pfam" id="PF05729">
    <property type="entry name" value="NACHT"/>
    <property type="match status" value="1"/>
</dbReference>
<dbReference type="InterPro" id="IPR007111">
    <property type="entry name" value="NACHT_NTPase"/>
</dbReference>
<reference evidence="2 3" key="1">
    <citation type="submission" date="2020-08" db="EMBL/GenBank/DDBJ databases">
        <title>Sequencing the genomes of 1000 actinobacteria strains.</title>
        <authorList>
            <person name="Klenk H.-P."/>
        </authorList>
    </citation>
    <scope>NUCLEOTIDE SEQUENCE [LARGE SCALE GENOMIC DNA]</scope>
    <source>
        <strain evidence="2 3">DSM 40084</strain>
    </source>
</reference>
<dbReference type="AlphaFoldDB" id="A0A7W9H4N2"/>
<dbReference type="PANTHER" id="PTHR46844:SF1">
    <property type="entry name" value="SLR5058 PROTEIN"/>
    <property type="match status" value="1"/>
</dbReference>
<dbReference type="InterPro" id="IPR016024">
    <property type="entry name" value="ARM-type_fold"/>
</dbReference>
<dbReference type="EMBL" id="JACHNE010000001">
    <property type="protein sequence ID" value="MBB5795391.1"/>
    <property type="molecule type" value="Genomic_DNA"/>
</dbReference>
<dbReference type="GO" id="GO:0004519">
    <property type="term" value="F:endonuclease activity"/>
    <property type="evidence" value="ECO:0007669"/>
    <property type="project" value="InterPro"/>
</dbReference>
<dbReference type="PROSITE" id="PS50837">
    <property type="entry name" value="NACHT"/>
    <property type="match status" value="1"/>
</dbReference>
<evidence type="ECO:0000313" key="2">
    <source>
        <dbReference type="EMBL" id="MBB5795391.1"/>
    </source>
</evidence>
<gene>
    <name evidence="2" type="ORF">HDA41_003355</name>
</gene>
<sequence>MPLAPQKEERDGILTVGDFAIEILEADNNKRGDLFGRLIQDVFHTLGYEDCVLNLHKSGRELDVTATHRTEDRLLVAECKAKSEKIGGDELNKFAGAVEVERRKSSAPISAYFISLSGYKVTALEQEREAQGRMTLLDGQQVVEELIRGRVIVTRSQAALVAGSCTDLPADARLSKRSMILAHEIGWIWAMFFSVDGEDSLFTLVHADGHRLSLDLVEQVLQSDESHKGIFQQRKYLHPRGLSKGAEENRQEARDEYLSYIARECGEITLEGLPADENLGSRRIRLESLYVPTYVERAYVSGGEEAEEEQVKRIPFAEALSADRHLALLSPPGGGKTTLLKRLAVAYGGFGRRSEVNDALPDENWFPLLIRCRQLGPHVRSPILTSLGSLMNNAERPDLSETFEQLVAQLLKGGEAILLVDGLDEINDPSDRATFAAQLRTFIGTYPQVRVVVTSREAGFRVVSGAMSSVCQLFRISDLSSTGIRKLCSAWHREVVGDSETAGRELAEAVLSNGRVRQLAVNPLLLTTLLLVRRWLGELPSRRSILYGKAIEVLLMTWNTEARAPLDQEEVIPQLAYAAFVMMSNKEQSVSARRLRGILDDARREMPEVLGYARISSGELIERVEDRSSLLVQSGHVAEEGQIRPLFEFKHLTFQEYLAALATVHSYLPQRGEYLSTSEILESRVADASWQQVVPLAASLSSPREAKALVELLMRKTEELGVTERGLYKKADSYPPYDNLLQCLSDEVLIPPVLVREAIDILLRHGTHMANPAVALRKTKFAREIEEIAFAGYEMGNPRERADYSHALAISHIDQHDLHGESLLAAVVSGIGNPDLRTHVVACTTAMHMSFRARRPRGLDEEEVVDSVEDIEAEVSDDEAAVWEEDYLDSGMADEWPELRLSDIPRVDRIAAEVSPLLMSTLLDEEKEERIFPVMWALCWASAFSQFSMDDVCAALMKLIRLLLNHPSSEMRRFSAWTIWSLPLLESNEAFLASFEASFNDEKDAIFALLKEGVAKPGSGADTLSSDIHRAALVITEYLDGPVAEEERHQALRDIAESYDKSWARVMLKRFHGETETSEP</sequence>
<dbReference type="InterPro" id="IPR007560">
    <property type="entry name" value="Restrct_endonuc_IV_Mrr"/>
</dbReference>
<dbReference type="SUPFAM" id="SSF52540">
    <property type="entry name" value="P-loop containing nucleoside triphosphate hydrolases"/>
    <property type="match status" value="1"/>
</dbReference>
<dbReference type="Proteomes" id="UP000590647">
    <property type="component" value="Unassembled WGS sequence"/>
</dbReference>
<feature type="domain" description="NACHT" evidence="1">
    <location>
        <begin position="324"/>
        <end position="456"/>
    </location>
</feature>
<dbReference type="InterPro" id="IPR003593">
    <property type="entry name" value="AAA+_ATPase"/>
</dbReference>
<dbReference type="GO" id="GO:0009307">
    <property type="term" value="P:DNA restriction-modification system"/>
    <property type="evidence" value="ECO:0007669"/>
    <property type="project" value="InterPro"/>
</dbReference>
<comment type="caution">
    <text evidence="2">The sequence shown here is derived from an EMBL/GenBank/DDBJ whole genome shotgun (WGS) entry which is preliminary data.</text>
</comment>
<name>A0A7W9H4N2_9ACTN</name>
<accession>A0A7W9H4N2</accession>
<protein>
    <recommendedName>
        <fullName evidence="1">NACHT domain-containing protein</fullName>
    </recommendedName>
</protein>
<dbReference type="Pfam" id="PF04471">
    <property type="entry name" value="Mrr_cat"/>
    <property type="match status" value="1"/>
</dbReference>
<dbReference type="InterPro" id="IPR027417">
    <property type="entry name" value="P-loop_NTPase"/>
</dbReference>
<dbReference type="PANTHER" id="PTHR46844">
    <property type="entry name" value="SLR5058 PROTEIN"/>
    <property type="match status" value="1"/>
</dbReference>
<dbReference type="GO" id="GO:0003677">
    <property type="term" value="F:DNA binding"/>
    <property type="evidence" value="ECO:0007669"/>
    <property type="project" value="InterPro"/>
</dbReference>